<keyword evidence="4" id="KW-1185">Reference proteome</keyword>
<proteinExistence type="predicted"/>
<evidence type="ECO:0000313" key="3">
    <source>
        <dbReference type="EMBL" id="EYD74713.1"/>
    </source>
</evidence>
<accession>A0A017HKM6</accession>
<dbReference type="AlphaFoldDB" id="A0A017HKM6"/>
<feature type="compositionally biased region" description="Basic and acidic residues" evidence="1">
    <location>
        <begin position="62"/>
        <end position="74"/>
    </location>
</feature>
<evidence type="ECO:0000256" key="2">
    <source>
        <dbReference type="SAM" id="SignalP"/>
    </source>
</evidence>
<gene>
    <name evidence="3" type="ORF">Rumeso_03770</name>
</gene>
<protein>
    <submittedName>
        <fullName evidence="3">Uncharacterized protein</fullName>
    </submittedName>
</protein>
<feature type="region of interest" description="Disordered" evidence="1">
    <location>
        <begin position="42"/>
        <end position="74"/>
    </location>
</feature>
<evidence type="ECO:0000256" key="1">
    <source>
        <dbReference type="SAM" id="MobiDB-lite"/>
    </source>
</evidence>
<reference evidence="3 4" key="1">
    <citation type="submission" date="2013-02" db="EMBL/GenBank/DDBJ databases">
        <authorList>
            <person name="Fiebig A."/>
            <person name="Goeker M."/>
            <person name="Klenk H.-P.P."/>
        </authorList>
    </citation>
    <scope>NUCLEOTIDE SEQUENCE [LARGE SCALE GENOMIC DNA]</scope>
    <source>
        <strain evidence="3 4">DSM 19309</strain>
    </source>
</reference>
<dbReference type="RefSeq" id="WP_037280881.1">
    <property type="nucleotide sequence ID" value="NZ_KK088577.1"/>
</dbReference>
<feature type="signal peptide" evidence="2">
    <location>
        <begin position="1"/>
        <end position="22"/>
    </location>
</feature>
<dbReference type="HOGENOM" id="CLU_2685559_0_0_5"/>
<name>A0A017HKM6_9RHOB</name>
<comment type="caution">
    <text evidence="3">The sequence shown here is derived from an EMBL/GenBank/DDBJ whole genome shotgun (WGS) entry which is preliminary data.</text>
</comment>
<sequence length="74" mass="7685">MKTLLLSTTLAALTLGALPVLAGGSDGMTRLTAAGSTFQGPGLGADEFDRRGRRVRGGSGCDDPRDLIEHPECR</sequence>
<feature type="chain" id="PRO_5001492747" evidence="2">
    <location>
        <begin position="23"/>
        <end position="74"/>
    </location>
</feature>
<evidence type="ECO:0000313" key="4">
    <source>
        <dbReference type="Proteomes" id="UP000019666"/>
    </source>
</evidence>
<dbReference type="EMBL" id="AOSK01000109">
    <property type="protein sequence ID" value="EYD74713.1"/>
    <property type="molecule type" value="Genomic_DNA"/>
</dbReference>
<organism evidence="3 4">
    <name type="scientific">Rubellimicrobium mesophilum DSM 19309</name>
    <dbReference type="NCBI Taxonomy" id="442562"/>
    <lineage>
        <taxon>Bacteria</taxon>
        <taxon>Pseudomonadati</taxon>
        <taxon>Pseudomonadota</taxon>
        <taxon>Alphaproteobacteria</taxon>
        <taxon>Rhodobacterales</taxon>
        <taxon>Roseobacteraceae</taxon>
        <taxon>Rubellimicrobium</taxon>
    </lineage>
</organism>
<dbReference type="Proteomes" id="UP000019666">
    <property type="component" value="Unassembled WGS sequence"/>
</dbReference>
<keyword evidence="2" id="KW-0732">Signal</keyword>